<dbReference type="RefSeq" id="WP_106240342.1">
    <property type="nucleotide sequence ID" value="NZ_PVNG01000007.1"/>
</dbReference>
<proteinExistence type="predicted"/>
<sequence>MPLSTAHVVTDRPAHYVGQLISQLAHQATAELTGAGRGAVTFRQGTCSLTSSGDELVLIVAAPELDALVAVQDVVTWQLSRLVGQEELRVEWSGPRSGDTLEIVAPAVGDYLLTHCTPAGPLLTELAEVTRETTGSAAGMQISPDEGALLELLVRLSGARTAIEIGVFTGYSALCIARALPAGGRLLACDVSREWTDIARPFWERAGVHDRIDLRIGPALETLRALPAEPAFDFAFIDADKVNYPAYYEEVVPRLNPGGLLVLDNVFLGGRVLDPAFQEDHHRAMRRVNEALARDDRLDSVMLPVRDGVTLARRR</sequence>
<dbReference type="EMBL" id="PVNG01000007">
    <property type="protein sequence ID" value="PRX65300.1"/>
    <property type="molecule type" value="Genomic_DNA"/>
</dbReference>
<dbReference type="InterPro" id="IPR050362">
    <property type="entry name" value="Cation-dep_OMT"/>
</dbReference>
<keyword evidence="3" id="KW-0949">S-adenosyl-L-methionine</keyword>
<dbReference type="Proteomes" id="UP000238312">
    <property type="component" value="Unassembled WGS sequence"/>
</dbReference>
<dbReference type="AlphaFoldDB" id="A0A2T0N0J5"/>
<dbReference type="PANTHER" id="PTHR10509">
    <property type="entry name" value="O-METHYLTRANSFERASE-RELATED"/>
    <property type="match status" value="1"/>
</dbReference>
<dbReference type="GO" id="GO:0008757">
    <property type="term" value="F:S-adenosylmethionine-dependent methyltransferase activity"/>
    <property type="evidence" value="ECO:0007669"/>
    <property type="project" value="TreeGrafter"/>
</dbReference>
<dbReference type="PANTHER" id="PTHR10509:SF14">
    <property type="entry name" value="CAFFEOYL-COA O-METHYLTRANSFERASE 3-RELATED"/>
    <property type="match status" value="1"/>
</dbReference>
<evidence type="ECO:0000256" key="2">
    <source>
        <dbReference type="ARBA" id="ARBA00022679"/>
    </source>
</evidence>
<dbReference type="Pfam" id="PF09981">
    <property type="entry name" value="DUF2218"/>
    <property type="match status" value="1"/>
</dbReference>
<evidence type="ECO:0000256" key="1">
    <source>
        <dbReference type="ARBA" id="ARBA00022603"/>
    </source>
</evidence>
<organism evidence="4 5">
    <name type="scientific">Nonomuraea fuscirosea</name>
    <dbReference type="NCBI Taxonomy" id="1291556"/>
    <lineage>
        <taxon>Bacteria</taxon>
        <taxon>Bacillati</taxon>
        <taxon>Actinomycetota</taxon>
        <taxon>Actinomycetes</taxon>
        <taxon>Streptosporangiales</taxon>
        <taxon>Streptosporangiaceae</taxon>
        <taxon>Nonomuraea</taxon>
    </lineage>
</organism>
<keyword evidence="2 4" id="KW-0808">Transferase</keyword>
<dbReference type="Gene3D" id="3.40.50.150">
    <property type="entry name" value="Vaccinia Virus protein VP39"/>
    <property type="match status" value="1"/>
</dbReference>
<dbReference type="GO" id="GO:0008171">
    <property type="term" value="F:O-methyltransferase activity"/>
    <property type="evidence" value="ECO:0007669"/>
    <property type="project" value="InterPro"/>
</dbReference>
<evidence type="ECO:0000313" key="4">
    <source>
        <dbReference type="EMBL" id="PRX65300.1"/>
    </source>
</evidence>
<dbReference type="GO" id="GO:0032259">
    <property type="term" value="P:methylation"/>
    <property type="evidence" value="ECO:0007669"/>
    <property type="project" value="UniProtKB-KW"/>
</dbReference>
<dbReference type="InterPro" id="IPR014543">
    <property type="entry name" value="UCP028291"/>
</dbReference>
<evidence type="ECO:0000313" key="5">
    <source>
        <dbReference type="Proteomes" id="UP000238312"/>
    </source>
</evidence>
<dbReference type="Pfam" id="PF01596">
    <property type="entry name" value="Methyltransf_3"/>
    <property type="match status" value="1"/>
</dbReference>
<dbReference type="SUPFAM" id="SSF53335">
    <property type="entry name" value="S-adenosyl-L-methionine-dependent methyltransferases"/>
    <property type="match status" value="1"/>
</dbReference>
<dbReference type="CDD" id="cd02440">
    <property type="entry name" value="AdoMet_MTases"/>
    <property type="match status" value="1"/>
</dbReference>
<dbReference type="InterPro" id="IPR002935">
    <property type="entry name" value="SAM_O-MeTrfase"/>
</dbReference>
<dbReference type="InterPro" id="IPR029063">
    <property type="entry name" value="SAM-dependent_MTases_sf"/>
</dbReference>
<accession>A0A2T0N0J5</accession>
<dbReference type="Gene3D" id="3.30.310.50">
    <property type="entry name" value="Alpha-D-phosphohexomutase, C-terminal domain"/>
    <property type="match status" value="1"/>
</dbReference>
<evidence type="ECO:0000256" key="3">
    <source>
        <dbReference type="ARBA" id="ARBA00022691"/>
    </source>
</evidence>
<reference evidence="4 5" key="1">
    <citation type="submission" date="2018-03" db="EMBL/GenBank/DDBJ databases">
        <title>Genomic Encyclopedia of Type Strains, Phase III (KMG-III): the genomes of soil and plant-associated and newly described type strains.</title>
        <authorList>
            <person name="Whitman W."/>
        </authorList>
    </citation>
    <scope>NUCLEOTIDE SEQUENCE [LARGE SCALE GENOMIC DNA]</scope>
    <source>
        <strain evidence="4 5">CGMCC 4.7104</strain>
    </source>
</reference>
<dbReference type="OrthoDB" id="9799672at2"/>
<gene>
    <name evidence="4" type="ORF">B0I32_10760</name>
</gene>
<protein>
    <submittedName>
        <fullName evidence="4">Putative O-methyltransferase YrrM</fullName>
    </submittedName>
</protein>
<keyword evidence="1 4" id="KW-0489">Methyltransferase</keyword>
<name>A0A2T0N0J5_9ACTN</name>
<comment type="caution">
    <text evidence="4">The sequence shown here is derived from an EMBL/GenBank/DDBJ whole genome shotgun (WGS) entry which is preliminary data.</text>
</comment>
<dbReference type="PROSITE" id="PS51682">
    <property type="entry name" value="SAM_OMT_I"/>
    <property type="match status" value="1"/>
</dbReference>
<keyword evidence="5" id="KW-1185">Reference proteome</keyword>